<comment type="caution">
    <text evidence="2">The sequence shown here is derived from an EMBL/GenBank/DDBJ whole genome shotgun (WGS) entry which is preliminary data.</text>
</comment>
<organism evidence="2 3">
    <name type="scientific">Glutamicibacter ardleyensis</name>
    <dbReference type="NCBI Taxonomy" id="225894"/>
    <lineage>
        <taxon>Bacteria</taxon>
        <taxon>Bacillati</taxon>
        <taxon>Actinomycetota</taxon>
        <taxon>Actinomycetes</taxon>
        <taxon>Micrococcales</taxon>
        <taxon>Micrococcaceae</taxon>
        <taxon>Glutamicibacter</taxon>
    </lineage>
</organism>
<proteinExistence type="predicted"/>
<feature type="domain" description="Antitoxin VbhA" evidence="1">
    <location>
        <begin position="31"/>
        <end position="72"/>
    </location>
</feature>
<sequence>MFEGGAEVSKILDLESRWPELFAGLGSQSRNAIVQAFAASWHEGWEPNREDVENLTNFVRGTYDRAEYLRRAVR</sequence>
<evidence type="ECO:0000259" key="1">
    <source>
        <dbReference type="Pfam" id="PF18495"/>
    </source>
</evidence>
<dbReference type="Proteomes" id="UP000606115">
    <property type="component" value="Unassembled WGS sequence"/>
</dbReference>
<keyword evidence="3" id="KW-1185">Reference proteome</keyword>
<reference evidence="3" key="1">
    <citation type="journal article" date="2019" name="Int. J. Syst. Evol. Microbiol.">
        <title>The Global Catalogue of Microorganisms (GCM) 10K type strain sequencing project: providing services to taxonomists for standard genome sequencing and annotation.</title>
        <authorList>
            <consortium name="The Broad Institute Genomics Platform"/>
            <consortium name="The Broad Institute Genome Sequencing Center for Infectious Disease"/>
            <person name="Wu L."/>
            <person name="Ma J."/>
        </authorList>
    </citation>
    <scope>NUCLEOTIDE SEQUENCE [LARGE SCALE GENOMIC DNA]</scope>
    <source>
        <strain evidence="3">CGMCC 1.3685</strain>
    </source>
</reference>
<protein>
    <recommendedName>
        <fullName evidence="1">Antitoxin VbhA domain-containing protein</fullName>
    </recommendedName>
</protein>
<gene>
    <name evidence="2" type="ORF">GCM10007173_30630</name>
</gene>
<dbReference type="EMBL" id="BMKX01000009">
    <property type="protein sequence ID" value="GGJ69727.1"/>
    <property type="molecule type" value="Genomic_DNA"/>
</dbReference>
<dbReference type="InterPro" id="IPR041535">
    <property type="entry name" value="VbhA"/>
</dbReference>
<name>A0ABQ2DS35_9MICC</name>
<evidence type="ECO:0000313" key="3">
    <source>
        <dbReference type="Proteomes" id="UP000606115"/>
    </source>
</evidence>
<dbReference type="Pfam" id="PF18495">
    <property type="entry name" value="VbhA"/>
    <property type="match status" value="1"/>
</dbReference>
<accession>A0ABQ2DS35</accession>
<evidence type="ECO:0000313" key="2">
    <source>
        <dbReference type="EMBL" id="GGJ69727.1"/>
    </source>
</evidence>